<keyword evidence="1" id="KW-0732">Signal</keyword>
<dbReference type="AlphaFoldDB" id="A0A9X8UJT5"/>
<dbReference type="Gene3D" id="3.40.190.10">
    <property type="entry name" value="Periplasmic binding protein-like II"/>
    <property type="match status" value="1"/>
</dbReference>
<dbReference type="PANTHER" id="PTHR43649:SF32">
    <property type="entry name" value="SUGAR BINDING SECRETED PROTEIN"/>
    <property type="match status" value="1"/>
</dbReference>
<feature type="chain" id="PRO_5040795467" evidence="1">
    <location>
        <begin position="24"/>
        <end position="437"/>
    </location>
</feature>
<evidence type="ECO:0000313" key="2">
    <source>
        <dbReference type="EMBL" id="TCL43267.1"/>
    </source>
</evidence>
<organism evidence="2 3">
    <name type="scientific">Harryflintia acetispora</name>
    <dbReference type="NCBI Taxonomy" id="1849041"/>
    <lineage>
        <taxon>Bacteria</taxon>
        <taxon>Bacillati</taxon>
        <taxon>Bacillota</taxon>
        <taxon>Clostridia</taxon>
        <taxon>Eubacteriales</taxon>
        <taxon>Oscillospiraceae</taxon>
        <taxon>Harryflintia</taxon>
    </lineage>
</organism>
<dbReference type="SUPFAM" id="SSF53850">
    <property type="entry name" value="Periplasmic binding protein-like II"/>
    <property type="match status" value="1"/>
</dbReference>
<evidence type="ECO:0000256" key="1">
    <source>
        <dbReference type="SAM" id="SignalP"/>
    </source>
</evidence>
<accession>A0A9X8UJT5</accession>
<dbReference type="EMBL" id="SLUK01000006">
    <property type="protein sequence ID" value="TCL43267.1"/>
    <property type="molecule type" value="Genomic_DNA"/>
</dbReference>
<sequence length="437" mass="47743">MRIRKLLALLLAAAAALCLPACGGSTSGSNAGKTADESKTEITAWAWDDNFNVKALRLAKERYEAEHPDVTLTVISQSLNDVVQKLNTAFAAESYDGLPNIVLIEDYRVGGYLDVFPGSLRDLSSIINADDWMPYKLSAFTRDGKIYGVPFDSAVCGMFYRVDFLEQAGYTGEDLNNITWSEYIEIGKKVKEATGVSMLEQTSGDLTLMKILMQSAGTWYVNEDNTSLNIAGNPVIKEAMQVYKDLMDAGIVMNFPGWDEKVRGIQNGDLATIVDGCWISATIKTAEDQSGKWALKPIPRMDHVEGAVNASNVGGSSWYVVDKVANADVAENFLKETFASDTGFLNELVNEIGLFSSHKSDGSFTNYEAQDAFFGNQKIWEDFAAWAELVPQVPYGINTYNIDDIVEEELQTVLQGGDIDAALSAIESRAAQIGQIG</sequence>
<evidence type="ECO:0000313" key="3">
    <source>
        <dbReference type="Proteomes" id="UP000294682"/>
    </source>
</evidence>
<comment type="caution">
    <text evidence="2">The sequence shown here is derived from an EMBL/GenBank/DDBJ whole genome shotgun (WGS) entry which is preliminary data.</text>
</comment>
<feature type="signal peptide" evidence="1">
    <location>
        <begin position="1"/>
        <end position="23"/>
    </location>
</feature>
<dbReference type="Pfam" id="PF13416">
    <property type="entry name" value="SBP_bac_8"/>
    <property type="match status" value="1"/>
</dbReference>
<keyword evidence="3" id="KW-1185">Reference proteome</keyword>
<dbReference type="InterPro" id="IPR006059">
    <property type="entry name" value="SBP"/>
</dbReference>
<dbReference type="Proteomes" id="UP000294682">
    <property type="component" value="Unassembled WGS sequence"/>
</dbReference>
<dbReference type="RefSeq" id="WP_132084625.1">
    <property type="nucleotide sequence ID" value="NZ_SLUK01000006.1"/>
</dbReference>
<proteinExistence type="predicted"/>
<dbReference type="InterPro" id="IPR050490">
    <property type="entry name" value="Bact_solute-bd_prot1"/>
</dbReference>
<protein>
    <submittedName>
        <fullName evidence="2">Lactose-binding protein</fullName>
    </submittedName>
</protein>
<gene>
    <name evidence="2" type="ORF">EDD78_106127</name>
</gene>
<dbReference type="PANTHER" id="PTHR43649">
    <property type="entry name" value="ARABINOSE-BINDING PROTEIN-RELATED"/>
    <property type="match status" value="1"/>
</dbReference>
<reference evidence="2 3" key="1">
    <citation type="submission" date="2019-03" db="EMBL/GenBank/DDBJ databases">
        <title>Genomic Encyclopedia of Type Strains, Phase IV (KMG-IV): sequencing the most valuable type-strain genomes for metagenomic binning, comparative biology and taxonomic classification.</title>
        <authorList>
            <person name="Goeker M."/>
        </authorList>
    </citation>
    <scope>NUCLEOTIDE SEQUENCE [LARGE SCALE GENOMIC DNA]</scope>
    <source>
        <strain evidence="2 3">DSM 100433</strain>
    </source>
</reference>
<name>A0A9X8UJT5_9FIRM</name>